<dbReference type="PATRIC" id="fig|983917.3.peg.3752"/>
<dbReference type="GO" id="GO:0006351">
    <property type="term" value="P:DNA-templated transcription"/>
    <property type="evidence" value="ECO:0007669"/>
    <property type="project" value="TreeGrafter"/>
</dbReference>
<reference evidence="6 7" key="1">
    <citation type="journal article" date="2012" name="J. Bacteriol.">
        <title>Complete genome sequence of phototrophic betaproteobacterium Rubrivivax gelatinosus IL144.</title>
        <authorList>
            <person name="Nagashima S."/>
            <person name="Kamimura A."/>
            <person name="Shimizu T."/>
            <person name="Nakamura-isaki S."/>
            <person name="Aono E."/>
            <person name="Sakamoto K."/>
            <person name="Ichikawa N."/>
            <person name="Nakazawa H."/>
            <person name="Sekine M."/>
            <person name="Yamazaki S."/>
            <person name="Fujita N."/>
            <person name="Shimada K."/>
            <person name="Hanada S."/>
            <person name="Nagashima K.V.P."/>
        </authorList>
    </citation>
    <scope>NUCLEOTIDE SEQUENCE [LARGE SCALE GENOMIC DNA]</scope>
    <source>
        <strain evidence="7">NBRC 100245 / IL144</strain>
    </source>
</reference>
<dbReference type="EMBL" id="AP012320">
    <property type="protein sequence ID" value="BAL97181.1"/>
    <property type="molecule type" value="Genomic_DNA"/>
</dbReference>
<keyword evidence="7" id="KW-1185">Reference proteome</keyword>
<dbReference type="KEGG" id="rge:RGE_38420"/>
<evidence type="ECO:0000313" key="7">
    <source>
        <dbReference type="Proteomes" id="UP000007883"/>
    </source>
</evidence>
<dbReference type="PRINTS" id="PR00039">
    <property type="entry name" value="HTHLYSR"/>
</dbReference>
<proteinExistence type="inferred from homology"/>
<dbReference type="Gene3D" id="3.40.190.290">
    <property type="match status" value="1"/>
</dbReference>
<dbReference type="InterPro" id="IPR000847">
    <property type="entry name" value="LysR_HTH_N"/>
</dbReference>
<evidence type="ECO:0000313" key="6">
    <source>
        <dbReference type="EMBL" id="BAL97181.1"/>
    </source>
</evidence>
<dbReference type="FunFam" id="1.10.10.10:FF:000001">
    <property type="entry name" value="LysR family transcriptional regulator"/>
    <property type="match status" value="1"/>
</dbReference>
<dbReference type="Proteomes" id="UP000007883">
    <property type="component" value="Chromosome"/>
</dbReference>
<dbReference type="InterPro" id="IPR036390">
    <property type="entry name" value="WH_DNA-bd_sf"/>
</dbReference>
<comment type="similarity">
    <text evidence="1">Belongs to the LysR transcriptional regulatory family.</text>
</comment>
<dbReference type="RefSeq" id="WP_014430032.1">
    <property type="nucleotide sequence ID" value="NC_017075.1"/>
</dbReference>
<protein>
    <submittedName>
        <fullName evidence="6">Transcriptional regulator, LysR family</fullName>
    </submittedName>
</protein>
<evidence type="ECO:0000259" key="5">
    <source>
        <dbReference type="PROSITE" id="PS50931"/>
    </source>
</evidence>
<gene>
    <name evidence="6" type="ordered locus">RGE_38420</name>
</gene>
<dbReference type="Pfam" id="PF00126">
    <property type="entry name" value="HTH_1"/>
    <property type="match status" value="1"/>
</dbReference>
<sequence length="306" mass="32095">MHRDLLLHLPVVVEVARRGGFAAAAAALNLSASAVSHAVRAVEERLGEPLFARTTRSVALTEAGERFIAAVAPALEDIGRAAESLADRRGELAGVLRLNAPRLAAPMALAPVLAELARRHPRLVVELHSNDAFVDIVAAGFDAGVRLGVALQQDMVGVRLTPPFRAVMAASPAYLAARGTPRTPDELGAHNCIGFRQLASGRLYEWELNLGGRTVAVPTQGTAVVTDASVARELALAGVGIAYLFEPLVAADVQAGRLQQVLPETALAEDGLFLYFPQRAALAPKLRAFVDVARELAGAAGLTAPP</sequence>
<dbReference type="PROSITE" id="PS50931">
    <property type="entry name" value="HTH_LYSR"/>
    <property type="match status" value="1"/>
</dbReference>
<keyword evidence="3" id="KW-0238">DNA-binding</keyword>
<dbReference type="SUPFAM" id="SSF53850">
    <property type="entry name" value="Periplasmic binding protein-like II"/>
    <property type="match status" value="1"/>
</dbReference>
<accession>I0HVZ4</accession>
<evidence type="ECO:0000256" key="4">
    <source>
        <dbReference type="ARBA" id="ARBA00023163"/>
    </source>
</evidence>
<dbReference type="PANTHER" id="PTHR30537:SF1">
    <property type="entry name" value="HTH-TYPE TRANSCRIPTIONAL REGULATOR PGRR"/>
    <property type="match status" value="1"/>
</dbReference>
<evidence type="ECO:0000256" key="3">
    <source>
        <dbReference type="ARBA" id="ARBA00023125"/>
    </source>
</evidence>
<name>I0HVZ4_RUBGI</name>
<dbReference type="GO" id="GO:0043565">
    <property type="term" value="F:sequence-specific DNA binding"/>
    <property type="evidence" value="ECO:0007669"/>
    <property type="project" value="TreeGrafter"/>
</dbReference>
<dbReference type="Pfam" id="PF03466">
    <property type="entry name" value="LysR_substrate"/>
    <property type="match status" value="1"/>
</dbReference>
<dbReference type="InterPro" id="IPR005119">
    <property type="entry name" value="LysR_subst-bd"/>
</dbReference>
<feature type="domain" description="HTH lysR-type" evidence="5">
    <location>
        <begin position="8"/>
        <end position="61"/>
    </location>
</feature>
<dbReference type="eggNOG" id="COG0583">
    <property type="taxonomic scope" value="Bacteria"/>
</dbReference>
<evidence type="ECO:0000256" key="1">
    <source>
        <dbReference type="ARBA" id="ARBA00009437"/>
    </source>
</evidence>
<dbReference type="InterPro" id="IPR058163">
    <property type="entry name" value="LysR-type_TF_proteobact-type"/>
</dbReference>
<evidence type="ECO:0000256" key="2">
    <source>
        <dbReference type="ARBA" id="ARBA00023015"/>
    </source>
</evidence>
<dbReference type="GO" id="GO:0003700">
    <property type="term" value="F:DNA-binding transcription factor activity"/>
    <property type="evidence" value="ECO:0007669"/>
    <property type="project" value="InterPro"/>
</dbReference>
<organism evidence="6 7">
    <name type="scientific">Rubrivivax gelatinosus (strain NBRC 100245 / IL144)</name>
    <dbReference type="NCBI Taxonomy" id="983917"/>
    <lineage>
        <taxon>Bacteria</taxon>
        <taxon>Pseudomonadati</taxon>
        <taxon>Pseudomonadota</taxon>
        <taxon>Betaproteobacteria</taxon>
        <taxon>Burkholderiales</taxon>
        <taxon>Sphaerotilaceae</taxon>
        <taxon>Rubrivivax</taxon>
    </lineage>
</organism>
<keyword evidence="2" id="KW-0805">Transcription regulation</keyword>
<dbReference type="PANTHER" id="PTHR30537">
    <property type="entry name" value="HTH-TYPE TRANSCRIPTIONAL REGULATOR"/>
    <property type="match status" value="1"/>
</dbReference>
<dbReference type="AlphaFoldDB" id="I0HVZ4"/>
<dbReference type="Gene3D" id="1.10.10.10">
    <property type="entry name" value="Winged helix-like DNA-binding domain superfamily/Winged helix DNA-binding domain"/>
    <property type="match status" value="1"/>
</dbReference>
<dbReference type="HOGENOM" id="CLU_039613_16_1_4"/>
<dbReference type="InterPro" id="IPR036388">
    <property type="entry name" value="WH-like_DNA-bd_sf"/>
</dbReference>
<keyword evidence="4" id="KW-0804">Transcription</keyword>
<dbReference type="STRING" id="983917.RGE_38420"/>
<dbReference type="SUPFAM" id="SSF46785">
    <property type="entry name" value="Winged helix' DNA-binding domain"/>
    <property type="match status" value="1"/>
</dbReference>